<gene>
    <name evidence="1" type="ORF">ACFSJ0_10940</name>
</gene>
<name>A0ABW4G4G5_9ACTN</name>
<keyword evidence="2" id="KW-1185">Reference proteome</keyword>
<reference evidence="2" key="1">
    <citation type="journal article" date="2019" name="Int. J. Syst. Evol. Microbiol.">
        <title>The Global Catalogue of Microorganisms (GCM) 10K type strain sequencing project: providing services to taxonomists for standard genome sequencing and annotation.</title>
        <authorList>
            <consortium name="The Broad Institute Genomics Platform"/>
            <consortium name="The Broad Institute Genome Sequencing Center for Infectious Disease"/>
            <person name="Wu L."/>
            <person name="Ma J."/>
        </authorList>
    </citation>
    <scope>NUCLEOTIDE SEQUENCE [LARGE SCALE GENOMIC DNA]</scope>
    <source>
        <strain evidence="2">CGMCC 1.15399</strain>
    </source>
</reference>
<proteinExistence type="predicted"/>
<dbReference type="RefSeq" id="WP_219531983.1">
    <property type="nucleotide sequence ID" value="NZ_JAHKRM010000012.1"/>
</dbReference>
<accession>A0ABW4G4G5</accession>
<sequence length="197" mass="22452">MTFYASTTADWRAWLARNCQSEKEIWLVMYHKDSGIPSMRYHEAIEHALCYGWIDSQARRGDANSSHLRFTPRNPRSTWSRANRQRAAKMTELGLMTEHGQALIDLARATGTWEVVPDTDVIPDDLQEALDRDEAAARNFQNFPPSSKRLILEWVAKAKRPDTRQRRISRTVSLAAVNIRAHHPGVRARAALATDST</sequence>
<dbReference type="EMBL" id="JBHUCM010000011">
    <property type="protein sequence ID" value="MFD1537552.1"/>
    <property type="molecule type" value="Genomic_DNA"/>
</dbReference>
<evidence type="ECO:0000313" key="1">
    <source>
        <dbReference type="EMBL" id="MFD1537552.1"/>
    </source>
</evidence>
<comment type="caution">
    <text evidence="1">The sequence shown here is derived from an EMBL/GenBank/DDBJ whole genome shotgun (WGS) entry which is preliminary data.</text>
</comment>
<protein>
    <submittedName>
        <fullName evidence="1">YdeI family protein</fullName>
    </submittedName>
</protein>
<dbReference type="Pfam" id="PF13376">
    <property type="entry name" value="OmdA"/>
    <property type="match status" value="1"/>
</dbReference>
<organism evidence="1 2">
    <name type="scientific">Nonomuraea guangzhouensis</name>
    <dbReference type="NCBI Taxonomy" id="1291555"/>
    <lineage>
        <taxon>Bacteria</taxon>
        <taxon>Bacillati</taxon>
        <taxon>Actinomycetota</taxon>
        <taxon>Actinomycetes</taxon>
        <taxon>Streptosporangiales</taxon>
        <taxon>Streptosporangiaceae</taxon>
        <taxon>Nonomuraea</taxon>
    </lineage>
</organism>
<dbReference type="Proteomes" id="UP001597097">
    <property type="component" value="Unassembled WGS sequence"/>
</dbReference>
<evidence type="ECO:0000313" key="2">
    <source>
        <dbReference type="Proteomes" id="UP001597097"/>
    </source>
</evidence>